<feature type="transmembrane region" description="Helical" evidence="6">
    <location>
        <begin position="478"/>
        <end position="504"/>
    </location>
</feature>
<evidence type="ECO:0000259" key="7">
    <source>
        <dbReference type="PROSITE" id="PS51469"/>
    </source>
</evidence>
<feature type="compositionally biased region" description="Basic residues" evidence="5">
    <location>
        <begin position="331"/>
        <end position="340"/>
    </location>
</feature>
<dbReference type="PANTHER" id="PTHR12911">
    <property type="entry name" value="SAD1/UNC-84-LIKE PROTEIN-RELATED"/>
    <property type="match status" value="1"/>
</dbReference>
<proteinExistence type="predicted"/>
<evidence type="ECO:0000313" key="9">
    <source>
        <dbReference type="Proteomes" id="UP000242287"/>
    </source>
</evidence>
<dbReference type="GO" id="GO:0034993">
    <property type="term" value="C:meiotic nuclear membrane microtubule tethering complex"/>
    <property type="evidence" value="ECO:0007669"/>
    <property type="project" value="TreeGrafter"/>
</dbReference>
<evidence type="ECO:0000313" key="8">
    <source>
        <dbReference type="EMBL" id="PFH47955.1"/>
    </source>
</evidence>
<evidence type="ECO:0000256" key="4">
    <source>
        <dbReference type="ARBA" id="ARBA00023136"/>
    </source>
</evidence>
<accession>A0A2A9NAB5</accession>
<comment type="subcellular location">
    <subcellularLocation>
        <location evidence="1">Membrane</location>
    </subcellularLocation>
</comment>
<organism evidence="8 9">
    <name type="scientific">Amanita thiersii Skay4041</name>
    <dbReference type="NCBI Taxonomy" id="703135"/>
    <lineage>
        <taxon>Eukaryota</taxon>
        <taxon>Fungi</taxon>
        <taxon>Dikarya</taxon>
        <taxon>Basidiomycota</taxon>
        <taxon>Agaricomycotina</taxon>
        <taxon>Agaricomycetes</taxon>
        <taxon>Agaricomycetidae</taxon>
        <taxon>Agaricales</taxon>
        <taxon>Pluteineae</taxon>
        <taxon>Amanitaceae</taxon>
        <taxon>Amanita</taxon>
    </lineage>
</organism>
<feature type="region of interest" description="Disordered" evidence="5">
    <location>
        <begin position="244"/>
        <end position="433"/>
    </location>
</feature>
<dbReference type="OrthoDB" id="342281at2759"/>
<dbReference type="PANTHER" id="PTHR12911:SF8">
    <property type="entry name" value="KLAROID PROTEIN-RELATED"/>
    <property type="match status" value="1"/>
</dbReference>
<dbReference type="Pfam" id="PF07738">
    <property type="entry name" value="Sad1_UNC"/>
    <property type="match status" value="2"/>
</dbReference>
<dbReference type="InterPro" id="IPR045119">
    <property type="entry name" value="SUN1-5"/>
</dbReference>
<feature type="transmembrane region" description="Helical" evidence="6">
    <location>
        <begin position="542"/>
        <end position="559"/>
    </location>
</feature>
<feature type="region of interest" description="Disordered" evidence="5">
    <location>
        <begin position="136"/>
        <end position="201"/>
    </location>
</feature>
<protein>
    <recommendedName>
        <fullName evidence="7">SUN domain-containing protein</fullName>
    </recommendedName>
</protein>
<feature type="domain" description="SUN" evidence="7">
    <location>
        <begin position="843"/>
        <end position="1052"/>
    </location>
</feature>
<name>A0A2A9NAB5_9AGAR</name>
<keyword evidence="3 6" id="KW-1133">Transmembrane helix</keyword>
<keyword evidence="4 6" id="KW-0472">Membrane</keyword>
<evidence type="ECO:0000256" key="3">
    <source>
        <dbReference type="ARBA" id="ARBA00022989"/>
    </source>
</evidence>
<evidence type="ECO:0000256" key="2">
    <source>
        <dbReference type="ARBA" id="ARBA00022692"/>
    </source>
</evidence>
<dbReference type="PROSITE" id="PS51469">
    <property type="entry name" value="SUN"/>
    <property type="match status" value="1"/>
</dbReference>
<evidence type="ECO:0000256" key="1">
    <source>
        <dbReference type="ARBA" id="ARBA00004370"/>
    </source>
</evidence>
<keyword evidence="2 6" id="KW-0812">Transmembrane</keyword>
<dbReference type="Proteomes" id="UP000242287">
    <property type="component" value="Unassembled WGS sequence"/>
</dbReference>
<feature type="region of interest" description="Disordered" evidence="5">
    <location>
        <begin position="1"/>
        <end position="104"/>
    </location>
</feature>
<sequence>MSFAGTPLGQGRRLDYNTFIGKKQPPRTRSPGPDPPRLIPAHRQVANNTAAQRNPPPPSSDDDFRPALARFNLVKRGEQPNPLATAATTATKKPNIFTTQPNPEKWSVKDTSVNVATAFSQAAVSLVPDIIDMQSSTNPNYAWASNSTRTTVPRSTSVEYEKETQSTSLRNRLAPPPSRFAAATAAGQQRNAPGSRRPVSKAASLLHVPDSEGEGENDISGRAKSPFDQVIDVAKRALAPATFYLRQRSQEPEGTAAPDKSHESTANGKDASYDYSAEEREFQANRLSNRPPNSSGITHRKNRMSTDNKAYKPSLSDNDNSEYSSEDDGKGRRRRRKKKKNEPLGGPLTTLPVMAADKKKKRKSRGNRETGGDDDEASDSDDGATSTPEKQSNQARASVARSIPPLSRSSVQRTSVPPEPYSNHPSLSDAEQGLQSIPEVDVEDDQIMASNEAESYQMHQKQSPPSRPFSIGGFLGRIVHWFITSFLSIIYLIVQLLSGCLFVFGRILGTIVEVIFLRPLRVLGLTGSAQTQPPESTRRRPIVSYILIALPILAAWFALQGTSLSSLPTSFPLPFFSGKGRTKPGRVYVPPEEAPANFAEFAARLQAIENAMSELSQSTGDREISHNDLLGRLDDLSERVLYEARERRRVLESVDGRVRDGVEGVVRRVEETMEKQVEGVERRVGKKVEESMQNSAKEFDKRLDRKVEGALGSEIGGVKKEMEVLKAKLASGMGRKDGSGSDAEARAKLRILEERLGEMEDGVKEAIELGKKAGSAVPSVPSSSLPWWLKIAPSKATSSGIVIKSSDGQDITELLDQMVTSSVLTHVGKDILGKPDYALFSGGARVIPSLTSATLEFTRPRTLVGWVTGFLSNTGYAIGRPPVTALHHEVQNGMCWPFAGGSGQLGVALAKPVVVESVTVDHVPKEVAYDLNSAPKEMEVWALVEGAENVRKWREVKEMREEERRVRAESDQDAVVEDEPEYPPILPKGPEYIRIANFTYDIGAGIHVQNFPVAEDVKGLGMDFGVVLLVVKSNWGREYTCLYRFRVHGQPLEVVNDSEVPVAESEGEDEAR</sequence>
<evidence type="ECO:0000256" key="6">
    <source>
        <dbReference type="SAM" id="Phobius"/>
    </source>
</evidence>
<feature type="compositionally biased region" description="Polar residues" evidence="5">
    <location>
        <begin position="285"/>
        <end position="297"/>
    </location>
</feature>
<keyword evidence="9" id="KW-1185">Reference proteome</keyword>
<gene>
    <name evidence="8" type="ORF">AMATHDRAFT_42594</name>
</gene>
<dbReference type="Gene3D" id="2.60.120.260">
    <property type="entry name" value="Galactose-binding domain-like"/>
    <property type="match status" value="1"/>
</dbReference>
<evidence type="ECO:0000256" key="5">
    <source>
        <dbReference type="SAM" id="MobiDB-lite"/>
    </source>
</evidence>
<reference evidence="8 9" key="1">
    <citation type="submission" date="2014-02" db="EMBL/GenBank/DDBJ databases">
        <title>Transposable element dynamics among asymbiotic and ectomycorrhizal Amanita fungi.</title>
        <authorList>
            <consortium name="DOE Joint Genome Institute"/>
            <person name="Hess J."/>
            <person name="Skrede I."/>
            <person name="Wolfe B."/>
            <person name="LaButti K."/>
            <person name="Ohm R.A."/>
            <person name="Grigoriev I.V."/>
            <person name="Pringle A."/>
        </authorList>
    </citation>
    <scope>NUCLEOTIDE SEQUENCE [LARGE SCALE GENOMIC DNA]</scope>
    <source>
        <strain evidence="8 9">SKay4041</strain>
    </source>
</reference>
<dbReference type="STRING" id="703135.A0A2A9NAB5"/>
<dbReference type="EMBL" id="KZ302083">
    <property type="protein sequence ID" value="PFH47955.1"/>
    <property type="molecule type" value="Genomic_DNA"/>
</dbReference>
<feature type="compositionally biased region" description="Acidic residues" evidence="5">
    <location>
        <begin position="372"/>
        <end position="382"/>
    </location>
</feature>
<dbReference type="InterPro" id="IPR012919">
    <property type="entry name" value="SUN_dom"/>
</dbReference>
<dbReference type="GO" id="GO:0043495">
    <property type="term" value="F:protein-membrane adaptor activity"/>
    <property type="evidence" value="ECO:0007669"/>
    <property type="project" value="TreeGrafter"/>
</dbReference>
<feature type="compositionally biased region" description="Low complexity" evidence="5">
    <location>
        <begin position="145"/>
        <end position="158"/>
    </location>
</feature>
<dbReference type="AlphaFoldDB" id="A0A2A9NAB5"/>